<name>A0A0A9FI87_ARUDO</name>
<organism evidence="2">
    <name type="scientific">Arundo donax</name>
    <name type="common">Giant reed</name>
    <name type="synonym">Donax arundinaceus</name>
    <dbReference type="NCBI Taxonomy" id="35708"/>
    <lineage>
        <taxon>Eukaryota</taxon>
        <taxon>Viridiplantae</taxon>
        <taxon>Streptophyta</taxon>
        <taxon>Embryophyta</taxon>
        <taxon>Tracheophyta</taxon>
        <taxon>Spermatophyta</taxon>
        <taxon>Magnoliopsida</taxon>
        <taxon>Liliopsida</taxon>
        <taxon>Poales</taxon>
        <taxon>Poaceae</taxon>
        <taxon>PACMAD clade</taxon>
        <taxon>Arundinoideae</taxon>
        <taxon>Arundineae</taxon>
        <taxon>Arundo</taxon>
    </lineage>
</organism>
<dbReference type="EMBL" id="GBRH01189913">
    <property type="protein sequence ID" value="JAE07983.1"/>
    <property type="molecule type" value="Transcribed_RNA"/>
</dbReference>
<keyword evidence="1" id="KW-1133">Transmembrane helix</keyword>
<reference evidence="2" key="1">
    <citation type="submission" date="2014-09" db="EMBL/GenBank/DDBJ databases">
        <authorList>
            <person name="Magalhaes I.L.F."/>
            <person name="Oliveira U."/>
            <person name="Santos F.R."/>
            <person name="Vidigal T.H.D.A."/>
            <person name="Brescovit A.D."/>
            <person name="Santos A.J."/>
        </authorList>
    </citation>
    <scope>NUCLEOTIDE SEQUENCE</scope>
    <source>
        <tissue evidence="2">Shoot tissue taken approximately 20 cm above the soil surface</tissue>
    </source>
</reference>
<proteinExistence type="predicted"/>
<protein>
    <submittedName>
        <fullName evidence="2">Uncharacterized protein</fullName>
    </submittedName>
</protein>
<evidence type="ECO:0000313" key="2">
    <source>
        <dbReference type="EMBL" id="JAE07983.1"/>
    </source>
</evidence>
<keyword evidence="1" id="KW-0812">Transmembrane</keyword>
<evidence type="ECO:0000256" key="1">
    <source>
        <dbReference type="SAM" id="Phobius"/>
    </source>
</evidence>
<reference evidence="2" key="2">
    <citation type="journal article" date="2015" name="Data Brief">
        <title>Shoot transcriptome of the giant reed, Arundo donax.</title>
        <authorList>
            <person name="Barrero R.A."/>
            <person name="Guerrero F.D."/>
            <person name="Moolhuijzen P."/>
            <person name="Goolsby J.A."/>
            <person name="Tidwell J."/>
            <person name="Bellgard S.E."/>
            <person name="Bellgard M.I."/>
        </authorList>
    </citation>
    <scope>NUCLEOTIDE SEQUENCE</scope>
    <source>
        <tissue evidence="2">Shoot tissue taken approximately 20 cm above the soil surface</tissue>
    </source>
</reference>
<feature type="transmembrane region" description="Helical" evidence="1">
    <location>
        <begin position="45"/>
        <end position="66"/>
    </location>
</feature>
<sequence length="70" mass="7943">MRFSFVESTIFCNHVLAETPKSVMRMKILSYSPCYSLCMATKFPLLCNGGSLLLTAIVSLVFRLYLNFSH</sequence>
<dbReference type="AlphaFoldDB" id="A0A0A9FI87"/>
<keyword evidence="1" id="KW-0472">Membrane</keyword>
<accession>A0A0A9FI87</accession>